<sequence>MDIKRELGKIGLTIENSIVIGSGILSVLNIRESQDIDVTVSEDVYKRLSVDSRFKKAENHGREVLTDGLLEIGTSWGVLNKDWKFDDFLGESVVIDEVRYTTLEFLLAVKQSWLLEKDARQKDIDDVELIKNYLLNKNNT</sequence>
<protein>
    <submittedName>
        <fullName evidence="1">Uncharacterized protein</fullName>
    </submittedName>
</protein>
<dbReference type="AlphaFoldDB" id="A0A1G2CN55"/>
<accession>A0A1G2CN55</accession>
<dbReference type="Proteomes" id="UP000178599">
    <property type="component" value="Unassembled WGS sequence"/>
</dbReference>
<name>A0A1G2CN55_9BACT</name>
<evidence type="ECO:0000313" key="2">
    <source>
        <dbReference type="Proteomes" id="UP000178599"/>
    </source>
</evidence>
<proteinExistence type="predicted"/>
<comment type="caution">
    <text evidence="1">The sequence shown here is derived from an EMBL/GenBank/DDBJ whole genome shotgun (WGS) entry which is preliminary data.</text>
</comment>
<gene>
    <name evidence="1" type="ORF">A2390_00360</name>
</gene>
<reference evidence="1 2" key="1">
    <citation type="journal article" date="2016" name="Nat. Commun.">
        <title>Thousands of microbial genomes shed light on interconnected biogeochemical processes in an aquifer system.</title>
        <authorList>
            <person name="Anantharaman K."/>
            <person name="Brown C.T."/>
            <person name="Hug L.A."/>
            <person name="Sharon I."/>
            <person name="Castelle C.J."/>
            <person name="Probst A.J."/>
            <person name="Thomas B.C."/>
            <person name="Singh A."/>
            <person name="Wilkins M.J."/>
            <person name="Karaoz U."/>
            <person name="Brodie E.L."/>
            <person name="Williams K.H."/>
            <person name="Hubbard S.S."/>
            <person name="Banfield J.F."/>
        </authorList>
    </citation>
    <scope>NUCLEOTIDE SEQUENCE [LARGE SCALE GENOMIC DNA]</scope>
</reference>
<evidence type="ECO:0000313" key="1">
    <source>
        <dbReference type="EMBL" id="OGZ02190.1"/>
    </source>
</evidence>
<organism evidence="1 2">
    <name type="scientific">Candidatus Liptonbacteria bacterium RIFOXYB1_FULL_36_10</name>
    <dbReference type="NCBI Taxonomy" id="1798654"/>
    <lineage>
        <taxon>Bacteria</taxon>
        <taxon>Candidatus Liptoniibacteriota</taxon>
    </lineage>
</organism>
<dbReference type="EMBL" id="MHLE01000040">
    <property type="protein sequence ID" value="OGZ02190.1"/>
    <property type="molecule type" value="Genomic_DNA"/>
</dbReference>